<keyword evidence="3 8" id="KW-0812">Transmembrane</keyword>
<proteinExistence type="predicted"/>
<keyword evidence="12" id="KW-1185">Reference proteome</keyword>
<dbReference type="SUPFAM" id="SSF50044">
    <property type="entry name" value="SH3-domain"/>
    <property type="match status" value="1"/>
</dbReference>
<feature type="region of interest" description="Disordered" evidence="7">
    <location>
        <begin position="557"/>
        <end position="580"/>
    </location>
</feature>
<evidence type="ECO:0000256" key="3">
    <source>
        <dbReference type="ARBA" id="ARBA00022692"/>
    </source>
</evidence>
<dbReference type="CDD" id="cd00174">
    <property type="entry name" value="SH3"/>
    <property type="match status" value="1"/>
</dbReference>
<evidence type="ECO:0000256" key="6">
    <source>
        <dbReference type="PROSITE-ProRule" id="PRU00192"/>
    </source>
</evidence>
<dbReference type="InterPro" id="IPR036028">
    <property type="entry name" value="SH3-like_dom_sf"/>
</dbReference>
<evidence type="ECO:0000256" key="4">
    <source>
        <dbReference type="ARBA" id="ARBA00022989"/>
    </source>
</evidence>
<keyword evidence="9" id="KW-0732">Signal</keyword>
<evidence type="ECO:0000259" key="10">
    <source>
        <dbReference type="PROSITE" id="PS50002"/>
    </source>
</evidence>
<accession>A0AAD5SRJ2</accession>
<dbReference type="Proteomes" id="UP001211907">
    <property type="component" value="Unassembled WGS sequence"/>
</dbReference>
<feature type="compositionally biased region" description="Polar residues" evidence="7">
    <location>
        <begin position="439"/>
        <end position="455"/>
    </location>
</feature>
<reference evidence="11" key="1">
    <citation type="submission" date="2020-05" db="EMBL/GenBank/DDBJ databases">
        <title>Phylogenomic resolution of chytrid fungi.</title>
        <authorList>
            <person name="Stajich J.E."/>
            <person name="Amses K."/>
            <person name="Simmons R."/>
            <person name="Seto K."/>
            <person name="Myers J."/>
            <person name="Bonds A."/>
            <person name="Quandt C.A."/>
            <person name="Barry K."/>
            <person name="Liu P."/>
            <person name="Grigoriev I."/>
            <person name="Longcore J.E."/>
            <person name="James T.Y."/>
        </authorList>
    </citation>
    <scope>NUCLEOTIDE SEQUENCE</scope>
    <source>
        <strain evidence="11">JEL0513</strain>
    </source>
</reference>
<dbReference type="InterPro" id="IPR001452">
    <property type="entry name" value="SH3_domain"/>
</dbReference>
<feature type="compositionally biased region" description="Acidic residues" evidence="7">
    <location>
        <begin position="566"/>
        <end position="580"/>
    </location>
</feature>
<dbReference type="PROSITE" id="PS50002">
    <property type="entry name" value="SH3"/>
    <property type="match status" value="1"/>
</dbReference>
<comment type="caution">
    <text evidence="11">The sequence shown here is derived from an EMBL/GenBank/DDBJ whole genome shotgun (WGS) entry which is preliminary data.</text>
</comment>
<gene>
    <name evidence="11" type="ORF">HK100_005501</name>
</gene>
<dbReference type="EMBL" id="JADGJH010002571">
    <property type="protein sequence ID" value="KAJ3096749.1"/>
    <property type="molecule type" value="Genomic_DNA"/>
</dbReference>
<feature type="chain" id="PRO_5041961879" description="SH3 domain-containing protein" evidence="9">
    <location>
        <begin position="23"/>
        <end position="889"/>
    </location>
</feature>
<dbReference type="PANTHER" id="PTHR15549">
    <property type="entry name" value="PAIRED IMMUNOGLOBULIN-LIKE TYPE 2 RECEPTOR"/>
    <property type="match status" value="1"/>
</dbReference>
<feature type="compositionally biased region" description="Low complexity" evidence="7">
    <location>
        <begin position="735"/>
        <end position="755"/>
    </location>
</feature>
<feature type="transmembrane region" description="Helical" evidence="8">
    <location>
        <begin position="163"/>
        <end position="183"/>
    </location>
</feature>
<evidence type="ECO:0000256" key="2">
    <source>
        <dbReference type="ARBA" id="ARBA00022443"/>
    </source>
</evidence>
<protein>
    <recommendedName>
        <fullName evidence="10">SH3 domain-containing protein</fullName>
    </recommendedName>
</protein>
<evidence type="ECO:0000256" key="5">
    <source>
        <dbReference type="ARBA" id="ARBA00023136"/>
    </source>
</evidence>
<feature type="region of interest" description="Disordered" evidence="7">
    <location>
        <begin position="472"/>
        <end position="526"/>
    </location>
</feature>
<evidence type="ECO:0000256" key="1">
    <source>
        <dbReference type="ARBA" id="ARBA00004167"/>
    </source>
</evidence>
<dbReference type="InterPro" id="IPR051694">
    <property type="entry name" value="Immunoregulatory_rcpt-like"/>
</dbReference>
<dbReference type="Gene3D" id="2.30.30.40">
    <property type="entry name" value="SH3 Domains"/>
    <property type="match status" value="1"/>
</dbReference>
<dbReference type="AlphaFoldDB" id="A0AAD5SRJ2"/>
<feature type="compositionally biased region" description="Low complexity" evidence="7">
    <location>
        <begin position="476"/>
        <end position="487"/>
    </location>
</feature>
<sequence length="889" mass="95005">MKKPVLLVALLVGGASVVSVAGQGVGGIETGTTAVTGATTTGEVTASESATTAAPTTTTVAATTTTTTTSTDAVTAQATTTTSTSTDSAAAPTTVAAVSTTAPTTTGASLGTLAASSYTAVVVAVASPPASSVSTPALTNAATPTATDVSVTPASGLSQSSQALIGSLAAAFFVLAAAGFLVVRTRYGRRDSKNIHIGRRRRRSARRSLNIVHLHATSVGDTEADAGARANVGANVNAGVLHLDDRPFKHSNSYNKLPPASNNDNENYSTSSSIIPIITINGHDAFADSPNRSVSSEQQYLEQQRQQLALKKQQKLLQKQLRLLDQQTKALNSLPEMIPIVIPPPPLFSPPTSDYSATADPAHHISPPTFHSERVATQAHIPGKPDELEVAVGDLVTVTFAYPDGWAFGLNKNTKMKGAFPLSCLAAASATLLISTPTDDNNPAKNTDKNNGNADKSTDKNKSIENLAMHPFQPISSTSSSSLLSKPTVPPLPLPNPAALPHQNNNLRQSTPSPLQPSPKNKLFANLGVSSSTIVEKRAHSSGNKKKMSAAVGQRLSLIESAKTEQEEEEGEEDDDDERVDDAHLLELYSFFCFEMKSEKTGDDDDQYVRVLEERILTMRKKLDSRALEIAQLKALNEQLISENKALRISLGISASSAGFRNSGDNGVNADIGVLSSTDVGVAVIVSPETVTTEVPSLKSVQTSVQTPVRQSVRPEAILKARSVTMNMPPQQVDVHQLQGYQQQQPQQQQQQQKQRITPVSEDSRIIFSTPPPKYLHGGELNSERCRPWPEILKALTNKDVRQTKTNRYILSRIRNVAKEVISSSRGSGYSPRITSSTYSVPVISIPEAIQGEFIKNLKKRGLIEQYLEFFPQTNPVNKFIFGLEFSTK</sequence>
<name>A0AAD5SRJ2_9FUNG</name>
<keyword evidence="5 8" id="KW-0472">Membrane</keyword>
<feature type="signal peptide" evidence="9">
    <location>
        <begin position="1"/>
        <end position="22"/>
    </location>
</feature>
<evidence type="ECO:0000256" key="7">
    <source>
        <dbReference type="SAM" id="MobiDB-lite"/>
    </source>
</evidence>
<feature type="domain" description="SH3" evidence="10">
    <location>
        <begin position="369"/>
        <end position="430"/>
    </location>
</feature>
<keyword evidence="4 8" id="KW-1133">Transmembrane helix</keyword>
<feature type="compositionally biased region" description="Pro residues" evidence="7">
    <location>
        <begin position="488"/>
        <end position="498"/>
    </location>
</feature>
<keyword evidence="2 6" id="KW-0728">SH3 domain</keyword>
<organism evidence="11 12">
    <name type="scientific">Physocladia obscura</name>
    <dbReference type="NCBI Taxonomy" id="109957"/>
    <lineage>
        <taxon>Eukaryota</taxon>
        <taxon>Fungi</taxon>
        <taxon>Fungi incertae sedis</taxon>
        <taxon>Chytridiomycota</taxon>
        <taxon>Chytridiomycota incertae sedis</taxon>
        <taxon>Chytridiomycetes</taxon>
        <taxon>Chytridiales</taxon>
        <taxon>Chytriomycetaceae</taxon>
        <taxon>Physocladia</taxon>
    </lineage>
</organism>
<feature type="region of interest" description="Disordered" evidence="7">
    <location>
        <begin position="735"/>
        <end position="762"/>
    </location>
</feature>
<feature type="region of interest" description="Disordered" evidence="7">
    <location>
        <begin position="435"/>
        <end position="459"/>
    </location>
</feature>
<feature type="compositionally biased region" description="Polar residues" evidence="7">
    <location>
        <begin position="502"/>
        <end position="513"/>
    </location>
</feature>
<evidence type="ECO:0000313" key="12">
    <source>
        <dbReference type="Proteomes" id="UP001211907"/>
    </source>
</evidence>
<comment type="subcellular location">
    <subcellularLocation>
        <location evidence="1">Membrane</location>
        <topology evidence="1">Single-pass membrane protein</topology>
    </subcellularLocation>
</comment>
<dbReference type="PANTHER" id="PTHR15549:SF30">
    <property type="entry name" value="MID2 DOMAIN-CONTAINING PROTEIN"/>
    <property type="match status" value="1"/>
</dbReference>
<dbReference type="GO" id="GO:0071944">
    <property type="term" value="C:cell periphery"/>
    <property type="evidence" value="ECO:0007669"/>
    <property type="project" value="UniProtKB-ARBA"/>
</dbReference>
<evidence type="ECO:0000256" key="8">
    <source>
        <dbReference type="SAM" id="Phobius"/>
    </source>
</evidence>
<evidence type="ECO:0000313" key="11">
    <source>
        <dbReference type="EMBL" id="KAJ3096749.1"/>
    </source>
</evidence>
<evidence type="ECO:0000256" key="9">
    <source>
        <dbReference type="SAM" id="SignalP"/>
    </source>
</evidence>
<dbReference type="GO" id="GO:0016020">
    <property type="term" value="C:membrane"/>
    <property type="evidence" value="ECO:0007669"/>
    <property type="project" value="UniProtKB-SubCell"/>
</dbReference>